<dbReference type="Proteomes" id="UP000032266">
    <property type="component" value="Chromosome"/>
</dbReference>
<keyword evidence="2" id="KW-0547">Nucleotide-binding</keyword>
<dbReference type="GO" id="GO:0005524">
    <property type="term" value="F:ATP binding"/>
    <property type="evidence" value="ECO:0007669"/>
    <property type="project" value="UniProtKB-KW"/>
</dbReference>
<dbReference type="SUPFAM" id="SSF50037">
    <property type="entry name" value="C-terminal domain of transcriptional repressors"/>
    <property type="match status" value="1"/>
</dbReference>
<evidence type="ECO:0000256" key="2">
    <source>
        <dbReference type="ARBA" id="ARBA00022741"/>
    </source>
</evidence>
<keyword evidence="9" id="KW-1185">Reference proteome</keyword>
<evidence type="ECO:0000259" key="7">
    <source>
        <dbReference type="PROSITE" id="PS51733"/>
    </source>
</evidence>
<sequence length="357" mass="38849">MRGVGSHGSNSLVDALPTTPMLHSTTSRLAGVGTLQLIVAINVLEVLLRTKESNLGELAQQCETETYAVLEAIEYLSGQGLDISVGSSVKLSLPDSIILLDQNKIWSFIKPSVGNRIDNLELSYVTPSTNSLALAHKSVDKFNFFLTEHQVSGKGRRGRSWVSKFGDNLLMSAACRVPRPLHQVSVLSLWSAVACYNAIKSLGVREIGIKWPNDIYVNGKKVAGILLEAKQSTEGYTHLAVGMGINCNQLDKNVFIGQPWISLREAIGGYVDRNFLAAAVIEELVNCFTVAFSKPDRLIELWHDRDIYLGQNVCVLAGDDGEISGVHQGITPEGLLILGTDTGEHYYNAGEVSLRGR</sequence>
<dbReference type="OrthoDB" id="9807064at2"/>
<dbReference type="InterPro" id="IPR004408">
    <property type="entry name" value="Biotin_CoA_COase_ligase"/>
</dbReference>
<evidence type="ECO:0000256" key="1">
    <source>
        <dbReference type="ARBA" id="ARBA00022598"/>
    </source>
</evidence>
<dbReference type="GO" id="GO:0005737">
    <property type="term" value="C:cytoplasm"/>
    <property type="evidence" value="ECO:0007669"/>
    <property type="project" value="TreeGrafter"/>
</dbReference>
<dbReference type="EMBL" id="CP007142">
    <property type="protein sequence ID" value="AJQ97608.1"/>
    <property type="molecule type" value="Genomic_DNA"/>
</dbReference>
<feature type="domain" description="BPL/LPL catalytic" evidence="7">
    <location>
        <begin position="115"/>
        <end position="292"/>
    </location>
</feature>
<dbReference type="Gene3D" id="2.30.30.100">
    <property type="match status" value="1"/>
</dbReference>
<evidence type="ECO:0000256" key="6">
    <source>
        <dbReference type="ARBA" id="ARBA00047846"/>
    </source>
</evidence>
<evidence type="ECO:0000313" key="9">
    <source>
        <dbReference type="Proteomes" id="UP000032266"/>
    </source>
</evidence>
<organism evidence="8 9">
    <name type="scientific">Gynuella sunshinyii YC6258</name>
    <dbReference type="NCBI Taxonomy" id="1445510"/>
    <lineage>
        <taxon>Bacteria</taxon>
        <taxon>Pseudomonadati</taxon>
        <taxon>Pseudomonadota</taxon>
        <taxon>Gammaproteobacteria</taxon>
        <taxon>Oceanospirillales</taxon>
        <taxon>Saccharospirillaceae</taxon>
        <taxon>Gynuella</taxon>
    </lineage>
</organism>
<proteinExistence type="predicted"/>
<accession>A0A0C5VWB5</accession>
<evidence type="ECO:0000256" key="5">
    <source>
        <dbReference type="ARBA" id="ARBA00024227"/>
    </source>
</evidence>
<dbReference type="Pfam" id="PF02237">
    <property type="entry name" value="BPL_C"/>
    <property type="match status" value="1"/>
</dbReference>
<gene>
    <name evidence="8" type="ORF">YC6258_05580</name>
</gene>
<dbReference type="PROSITE" id="PS51733">
    <property type="entry name" value="BPL_LPL_CATALYTIC"/>
    <property type="match status" value="1"/>
</dbReference>
<dbReference type="KEGG" id="gsn:YC6258_05580"/>
<keyword evidence="1 8" id="KW-0436">Ligase</keyword>
<dbReference type="InterPro" id="IPR003142">
    <property type="entry name" value="BPL_C"/>
</dbReference>
<dbReference type="PANTHER" id="PTHR12835">
    <property type="entry name" value="BIOTIN PROTEIN LIGASE"/>
    <property type="match status" value="1"/>
</dbReference>
<name>A0A0C5VWB5_9GAMM</name>
<dbReference type="SUPFAM" id="SSF55681">
    <property type="entry name" value="Class II aaRS and biotin synthetases"/>
    <property type="match status" value="1"/>
</dbReference>
<keyword evidence="4" id="KW-0092">Biotin</keyword>
<protein>
    <recommendedName>
        <fullName evidence="5">biotin--[biotin carboxyl-carrier protein] ligase</fullName>
        <ecNumber evidence="5">6.3.4.15</ecNumber>
    </recommendedName>
</protein>
<reference evidence="8 9" key="1">
    <citation type="submission" date="2014-01" db="EMBL/GenBank/DDBJ databases">
        <title>Full genme sequencing of cellulolytic bacterium Gynuella sunshinyii YC6258T gen. nov., sp. nov.</title>
        <authorList>
            <person name="Khan H."/>
            <person name="Chung E.J."/>
            <person name="Chung Y.R."/>
        </authorList>
    </citation>
    <scope>NUCLEOTIDE SEQUENCE [LARGE SCALE GENOMIC DNA]</scope>
    <source>
        <strain evidence="8 9">YC6258</strain>
    </source>
</reference>
<evidence type="ECO:0000256" key="3">
    <source>
        <dbReference type="ARBA" id="ARBA00022840"/>
    </source>
</evidence>
<dbReference type="STRING" id="1445510.YC6258_05580"/>
<evidence type="ECO:0000313" key="8">
    <source>
        <dbReference type="EMBL" id="AJQ97608.1"/>
    </source>
</evidence>
<dbReference type="PANTHER" id="PTHR12835:SF5">
    <property type="entry name" value="BIOTIN--PROTEIN LIGASE"/>
    <property type="match status" value="1"/>
</dbReference>
<keyword evidence="3" id="KW-0067">ATP-binding</keyword>
<dbReference type="Pfam" id="PF03099">
    <property type="entry name" value="BPL_LplA_LipB"/>
    <property type="match status" value="1"/>
</dbReference>
<dbReference type="AlphaFoldDB" id="A0A0C5VWB5"/>
<dbReference type="InterPro" id="IPR004143">
    <property type="entry name" value="BPL_LPL_catalytic"/>
</dbReference>
<evidence type="ECO:0000256" key="4">
    <source>
        <dbReference type="ARBA" id="ARBA00023267"/>
    </source>
</evidence>
<dbReference type="GO" id="GO:0004077">
    <property type="term" value="F:biotin--[biotin carboxyl-carrier protein] ligase activity"/>
    <property type="evidence" value="ECO:0007669"/>
    <property type="project" value="UniProtKB-EC"/>
</dbReference>
<dbReference type="PATRIC" id="fig|1445510.3.peg.5546"/>
<dbReference type="InterPro" id="IPR045864">
    <property type="entry name" value="aa-tRNA-synth_II/BPL/LPL"/>
</dbReference>
<dbReference type="InterPro" id="IPR008988">
    <property type="entry name" value="Transcriptional_repressor_C"/>
</dbReference>
<dbReference type="HOGENOM" id="CLU_051096_0_0_6"/>
<dbReference type="EC" id="6.3.4.15" evidence="5"/>
<dbReference type="NCBIfam" id="TIGR00121">
    <property type="entry name" value="birA_ligase"/>
    <property type="match status" value="1"/>
</dbReference>
<dbReference type="CDD" id="cd16442">
    <property type="entry name" value="BPL"/>
    <property type="match status" value="1"/>
</dbReference>
<dbReference type="Gene3D" id="3.30.930.10">
    <property type="entry name" value="Bira Bifunctional Protein, Domain 2"/>
    <property type="match status" value="1"/>
</dbReference>
<comment type="catalytic activity">
    <reaction evidence="6">
        <text>biotin + L-lysyl-[protein] + ATP = N(6)-biotinyl-L-lysyl-[protein] + AMP + diphosphate + H(+)</text>
        <dbReference type="Rhea" id="RHEA:11756"/>
        <dbReference type="Rhea" id="RHEA-COMP:9752"/>
        <dbReference type="Rhea" id="RHEA-COMP:10505"/>
        <dbReference type="ChEBI" id="CHEBI:15378"/>
        <dbReference type="ChEBI" id="CHEBI:29969"/>
        <dbReference type="ChEBI" id="CHEBI:30616"/>
        <dbReference type="ChEBI" id="CHEBI:33019"/>
        <dbReference type="ChEBI" id="CHEBI:57586"/>
        <dbReference type="ChEBI" id="CHEBI:83144"/>
        <dbReference type="ChEBI" id="CHEBI:456215"/>
        <dbReference type="EC" id="6.3.4.15"/>
    </reaction>
</comment>